<dbReference type="AlphaFoldDB" id="A0A940YHG9"/>
<protein>
    <submittedName>
        <fullName evidence="2">Type II secretion system protein</fullName>
    </submittedName>
</protein>
<dbReference type="RefSeq" id="WP_210801335.1">
    <property type="nucleotide sequence ID" value="NZ_JAGQDE010000005.1"/>
</dbReference>
<comment type="caution">
    <text evidence="2">The sequence shown here is derived from an EMBL/GenBank/DDBJ whole genome shotgun (WGS) entry which is preliminary data.</text>
</comment>
<name>A0A940YHG9_9BURK</name>
<dbReference type="SUPFAM" id="SSF54523">
    <property type="entry name" value="Pili subunits"/>
    <property type="match status" value="1"/>
</dbReference>
<dbReference type="InterPro" id="IPR045584">
    <property type="entry name" value="Pilin-like"/>
</dbReference>
<gene>
    <name evidence="2" type="ORF">KAK06_07585</name>
</gene>
<evidence type="ECO:0000313" key="3">
    <source>
        <dbReference type="Proteomes" id="UP000678374"/>
    </source>
</evidence>
<evidence type="ECO:0000256" key="1">
    <source>
        <dbReference type="SAM" id="Phobius"/>
    </source>
</evidence>
<keyword evidence="1" id="KW-0812">Transmembrane</keyword>
<reference evidence="2" key="1">
    <citation type="submission" date="2021-04" db="EMBL/GenBank/DDBJ databases">
        <title>The genome sequence of Ideonella sp. 4Y11.</title>
        <authorList>
            <person name="Liu Y."/>
        </authorList>
    </citation>
    <scope>NUCLEOTIDE SEQUENCE</scope>
    <source>
        <strain evidence="2">4Y11</strain>
    </source>
</reference>
<sequence>MTHHATPQSGFTLVELVMVIAVTGVLAAALVVFVLPAMGLYLASRDRGELLHEADAALALMVRDVRRAVPNSVRIVGDQCIELVPAHGGGRYRAGPDTENDSGPSCSPAADCSAWVDTSAATTVFDVLGASGNAAAVGDYVVINNQNTNDVYAGSNRALVTAVSTPAASFGTQRVSIGALQVSPGYDGGRFLLVPASRQAVFFSCSGADGTLDSEGNGKGTLRLSQAYGFNAAAPSSCPSGGAVLAERVRSCHFVYDPNQGATQQSGFVWLDIELARGGETAHLSMGAHVSNVP</sequence>
<accession>A0A940YHG9</accession>
<dbReference type="Pfam" id="PF07963">
    <property type="entry name" value="N_methyl"/>
    <property type="match status" value="1"/>
</dbReference>
<keyword evidence="1" id="KW-0472">Membrane</keyword>
<dbReference type="PROSITE" id="PS00409">
    <property type="entry name" value="PROKAR_NTER_METHYL"/>
    <property type="match status" value="1"/>
</dbReference>
<keyword evidence="1" id="KW-1133">Transmembrane helix</keyword>
<keyword evidence="3" id="KW-1185">Reference proteome</keyword>
<feature type="transmembrane region" description="Helical" evidence="1">
    <location>
        <begin position="16"/>
        <end position="43"/>
    </location>
</feature>
<dbReference type="Proteomes" id="UP000678374">
    <property type="component" value="Unassembled WGS sequence"/>
</dbReference>
<dbReference type="InterPro" id="IPR012902">
    <property type="entry name" value="N_methyl_site"/>
</dbReference>
<proteinExistence type="predicted"/>
<dbReference type="EMBL" id="JAGQDE010000005">
    <property type="protein sequence ID" value="MBQ0958817.1"/>
    <property type="molecule type" value="Genomic_DNA"/>
</dbReference>
<organism evidence="2 3">
    <name type="scientific">Ideonella aquatica</name>
    <dbReference type="NCBI Taxonomy" id="2824119"/>
    <lineage>
        <taxon>Bacteria</taxon>
        <taxon>Pseudomonadati</taxon>
        <taxon>Pseudomonadota</taxon>
        <taxon>Betaproteobacteria</taxon>
        <taxon>Burkholderiales</taxon>
        <taxon>Sphaerotilaceae</taxon>
        <taxon>Ideonella</taxon>
    </lineage>
</organism>
<dbReference type="NCBIfam" id="TIGR02532">
    <property type="entry name" value="IV_pilin_GFxxxE"/>
    <property type="match status" value="1"/>
</dbReference>
<evidence type="ECO:0000313" key="2">
    <source>
        <dbReference type="EMBL" id="MBQ0958817.1"/>
    </source>
</evidence>